<proteinExistence type="predicted"/>
<dbReference type="InterPro" id="IPR050490">
    <property type="entry name" value="Bact_solute-bd_prot1"/>
</dbReference>
<gene>
    <name evidence="2" type="ORF">P5G50_17760</name>
</gene>
<evidence type="ECO:0000313" key="3">
    <source>
        <dbReference type="Proteomes" id="UP001174208"/>
    </source>
</evidence>
<dbReference type="InterPro" id="IPR006311">
    <property type="entry name" value="TAT_signal"/>
</dbReference>
<dbReference type="PANTHER" id="PTHR43649:SF12">
    <property type="entry name" value="DIACETYLCHITOBIOSE BINDING PROTEIN DASA"/>
    <property type="match status" value="1"/>
</dbReference>
<dbReference type="InterPro" id="IPR006059">
    <property type="entry name" value="SBP"/>
</dbReference>
<dbReference type="Gene3D" id="3.40.190.10">
    <property type="entry name" value="Periplasmic binding protein-like II"/>
    <property type="match status" value="2"/>
</dbReference>
<keyword evidence="3" id="KW-1185">Reference proteome</keyword>
<keyword evidence="1" id="KW-0732">Signal</keyword>
<dbReference type="Pfam" id="PF01547">
    <property type="entry name" value="SBP_bac_1"/>
    <property type="match status" value="1"/>
</dbReference>
<dbReference type="SUPFAM" id="SSF53850">
    <property type="entry name" value="Periplasmic binding protein-like II"/>
    <property type="match status" value="1"/>
</dbReference>
<evidence type="ECO:0000256" key="1">
    <source>
        <dbReference type="SAM" id="SignalP"/>
    </source>
</evidence>
<organism evidence="2 3">
    <name type="scientific">Leifsonia williamsii</name>
    <dbReference type="NCBI Taxonomy" id="3035919"/>
    <lineage>
        <taxon>Bacteria</taxon>
        <taxon>Bacillati</taxon>
        <taxon>Actinomycetota</taxon>
        <taxon>Actinomycetes</taxon>
        <taxon>Micrococcales</taxon>
        <taxon>Microbacteriaceae</taxon>
        <taxon>Leifsonia</taxon>
    </lineage>
</organism>
<dbReference type="EMBL" id="JAROCF010000001">
    <property type="protein sequence ID" value="MDN4616298.1"/>
    <property type="molecule type" value="Genomic_DNA"/>
</dbReference>
<evidence type="ECO:0000313" key="2">
    <source>
        <dbReference type="EMBL" id="MDN4616298.1"/>
    </source>
</evidence>
<dbReference type="PROSITE" id="PS51257">
    <property type="entry name" value="PROKAR_LIPOPROTEIN"/>
    <property type="match status" value="1"/>
</dbReference>
<name>A0ABT8KFQ8_9MICO</name>
<accession>A0ABT8KFQ8</accession>
<sequence length="443" mass="46489">MTSRRRLTAAVAALAATALALTGCATGSDASTASGSGDKKFAGQTLTVEMISSHEGAAKWLAAEFKKETGATIKPVIVPYDEIGSKIALDQQSGANTIDAAAPWYVSLGDLAADGAIQDLSSWIKDDKALDTSDFIPSIYDAYSKVGDKRYGLPFDGDTHVLFYNKEILARNGIANPPKTWDEYLADVKTITANEGAKGVYGAAVFGQKSPLILGASYANRLAGFGGEFLDKSGKPALDSEAAVEAAQALVDVNTYALPTPAETDFGAGNSAWFAGKVGFIENWTDLGVRSEDPSSDSTVAGKWGVVTLPVGGSNTTPRASLVAGFTWVITANTKKADLAKAFIQFATSSETNAKLLVASPPTGIDPNRKSSLEDATYGKDFPEIQKVNETTLQGTLAWPTGEHATELAQVLTDGLAKLLAGQGGTAKQTMDDIQKKWESILK</sequence>
<dbReference type="CDD" id="cd13585">
    <property type="entry name" value="PBP2_TMBP_like"/>
    <property type="match status" value="1"/>
</dbReference>
<dbReference type="PROSITE" id="PS51318">
    <property type="entry name" value="TAT"/>
    <property type="match status" value="1"/>
</dbReference>
<reference evidence="2" key="1">
    <citation type="submission" date="2023-06" db="EMBL/GenBank/DDBJ databases">
        <title>MT1 and MT2 Draft Genomes of Novel Species.</title>
        <authorList>
            <person name="Venkateswaran K."/>
        </authorList>
    </citation>
    <scope>NUCLEOTIDE SEQUENCE</scope>
    <source>
        <strain evidence="2">F6_8S_P_1B</strain>
    </source>
</reference>
<feature type="chain" id="PRO_5047138656" evidence="1">
    <location>
        <begin position="21"/>
        <end position="443"/>
    </location>
</feature>
<dbReference type="RefSeq" id="WP_301209480.1">
    <property type="nucleotide sequence ID" value="NZ_JAROCF010000001.1"/>
</dbReference>
<feature type="signal peptide" evidence="1">
    <location>
        <begin position="1"/>
        <end position="20"/>
    </location>
</feature>
<protein>
    <submittedName>
        <fullName evidence="2">Sugar ABC transporter substrate-binding protein</fullName>
    </submittedName>
</protein>
<comment type="caution">
    <text evidence="2">The sequence shown here is derived from an EMBL/GenBank/DDBJ whole genome shotgun (WGS) entry which is preliminary data.</text>
</comment>
<dbReference type="Proteomes" id="UP001174208">
    <property type="component" value="Unassembled WGS sequence"/>
</dbReference>
<dbReference type="PANTHER" id="PTHR43649">
    <property type="entry name" value="ARABINOSE-BINDING PROTEIN-RELATED"/>
    <property type="match status" value="1"/>
</dbReference>